<evidence type="ECO:0000313" key="5">
    <source>
        <dbReference type="Proteomes" id="UP000006034"/>
    </source>
</evidence>
<reference evidence="4 5" key="1">
    <citation type="submission" date="2010-10" db="EMBL/GenBank/DDBJ databases">
        <authorList>
            <consortium name="The Broad Institute Genome Sequencing Platform"/>
            <person name="Ward D."/>
            <person name="Earl A."/>
            <person name="Feldgarden M."/>
            <person name="Young S.K."/>
            <person name="Gargeya S."/>
            <person name="Zeng Q."/>
            <person name="Alvarado L."/>
            <person name="Berlin A."/>
            <person name="Bochicchio J."/>
            <person name="Chapman S.B."/>
            <person name="Chen Z."/>
            <person name="Freedman E."/>
            <person name="Gellesch M."/>
            <person name="Goldberg J."/>
            <person name="Griggs A."/>
            <person name="Gujja S."/>
            <person name="Heilman E."/>
            <person name="Heiman D."/>
            <person name="Howarth C."/>
            <person name="Mehta T."/>
            <person name="Neiman D."/>
            <person name="Pearson M."/>
            <person name="Roberts A."/>
            <person name="Saif S."/>
            <person name="Shea T."/>
            <person name="Shenoy N."/>
            <person name="Sisk P."/>
            <person name="Stolte C."/>
            <person name="Sykes S."/>
            <person name="White J."/>
            <person name="Yandava C."/>
            <person name="Allen-Vercoe E."/>
            <person name="Sibley C."/>
            <person name="Ambrose C.E."/>
            <person name="Strauss J."/>
            <person name="Daigneault M."/>
            <person name="Haas B."/>
            <person name="Nusbaum C."/>
            <person name="Birren B."/>
        </authorList>
    </citation>
    <scope>NUCLEOTIDE SEQUENCE [LARGE SCALE GENOMIC DNA]</scope>
    <source>
        <strain evidence="4 5">3_1_6</strain>
    </source>
</reference>
<dbReference type="eggNOG" id="COG2304">
    <property type="taxonomic scope" value="Bacteria"/>
</dbReference>
<keyword evidence="5" id="KW-1185">Reference proteome</keyword>
<dbReference type="AlphaFoldDB" id="E5Y7X8"/>
<organism evidence="4 5">
    <name type="scientific">Bilophila wadsworthia (strain 3_1_6)</name>
    <dbReference type="NCBI Taxonomy" id="563192"/>
    <lineage>
        <taxon>Bacteria</taxon>
        <taxon>Pseudomonadati</taxon>
        <taxon>Thermodesulfobacteriota</taxon>
        <taxon>Desulfovibrionia</taxon>
        <taxon>Desulfovibrionales</taxon>
        <taxon>Desulfovibrionaceae</taxon>
        <taxon>Bilophila</taxon>
    </lineage>
</organism>
<accession>E5Y7X8</accession>
<evidence type="ECO:0000259" key="3">
    <source>
        <dbReference type="PROSITE" id="PS50234"/>
    </source>
</evidence>
<feature type="signal peptide" evidence="2">
    <location>
        <begin position="1"/>
        <end position="24"/>
    </location>
</feature>
<feature type="compositionally biased region" description="Basic and acidic residues" evidence="1">
    <location>
        <begin position="209"/>
        <end position="224"/>
    </location>
</feature>
<dbReference type="SUPFAM" id="SSF53300">
    <property type="entry name" value="vWA-like"/>
    <property type="match status" value="1"/>
</dbReference>
<evidence type="ECO:0000313" key="4">
    <source>
        <dbReference type="EMBL" id="EFV43897.2"/>
    </source>
</evidence>
<name>E5Y7X8_BILW3</name>
<dbReference type="RefSeq" id="WP_016360644.1">
    <property type="nucleotide sequence ID" value="NZ_KE150238.1"/>
</dbReference>
<feature type="chain" id="PRO_5003200845" evidence="2">
    <location>
        <begin position="25"/>
        <end position="659"/>
    </location>
</feature>
<dbReference type="GO" id="GO:0016301">
    <property type="term" value="F:kinase activity"/>
    <property type="evidence" value="ECO:0007669"/>
    <property type="project" value="UniProtKB-KW"/>
</dbReference>
<dbReference type="Proteomes" id="UP000006034">
    <property type="component" value="Unassembled WGS sequence"/>
</dbReference>
<dbReference type="HOGENOM" id="CLU_404175_0_0_7"/>
<dbReference type="STRING" id="563192.HMPREF0179_02293"/>
<protein>
    <submittedName>
        <fullName evidence="4">Serine/threonine-protein kinase PpkA</fullName>
    </submittedName>
</protein>
<dbReference type="PROSITE" id="PS50234">
    <property type="entry name" value="VWFA"/>
    <property type="match status" value="1"/>
</dbReference>
<dbReference type="EMBL" id="ADCP02000001">
    <property type="protein sequence ID" value="EFV43897.2"/>
    <property type="molecule type" value="Genomic_DNA"/>
</dbReference>
<dbReference type="GeneID" id="78085435"/>
<dbReference type="Gene3D" id="3.40.50.410">
    <property type="entry name" value="von Willebrand factor, type A domain"/>
    <property type="match status" value="1"/>
</dbReference>
<proteinExistence type="predicted"/>
<gene>
    <name evidence="4" type="ORF">HMPREF0179_02293</name>
</gene>
<reference evidence="4 5" key="2">
    <citation type="submission" date="2013-04" db="EMBL/GenBank/DDBJ databases">
        <title>The Genome Sequence of Bilophila wadsworthia 3_1_6.</title>
        <authorList>
            <consortium name="The Broad Institute Genomics Platform"/>
            <person name="Earl A."/>
            <person name="Ward D."/>
            <person name="Feldgarden M."/>
            <person name="Gevers D."/>
            <person name="Sibley C."/>
            <person name="Strauss J."/>
            <person name="Allen-Vercoe E."/>
            <person name="Walker B."/>
            <person name="Young S."/>
            <person name="Zeng Q."/>
            <person name="Gargeya S."/>
            <person name="Fitzgerald M."/>
            <person name="Haas B."/>
            <person name="Abouelleil A."/>
            <person name="Allen A.W."/>
            <person name="Alvarado L."/>
            <person name="Arachchi H.M."/>
            <person name="Berlin A.M."/>
            <person name="Chapman S.B."/>
            <person name="Gainer-Dewar J."/>
            <person name="Goldberg J."/>
            <person name="Griggs A."/>
            <person name="Gujja S."/>
            <person name="Hansen M."/>
            <person name="Howarth C."/>
            <person name="Imamovic A."/>
            <person name="Ireland A."/>
            <person name="Larimer J."/>
            <person name="McCowan C."/>
            <person name="Murphy C."/>
            <person name="Pearson M."/>
            <person name="Poon T.W."/>
            <person name="Priest M."/>
            <person name="Roberts A."/>
            <person name="Saif S."/>
            <person name="Shea T."/>
            <person name="Sisk P."/>
            <person name="Sykes S."/>
            <person name="Wortman J."/>
            <person name="Nusbaum C."/>
            <person name="Birren B."/>
        </authorList>
    </citation>
    <scope>NUCLEOTIDE SEQUENCE [LARGE SCALE GENOMIC DNA]</scope>
    <source>
        <strain evidence="4 5">3_1_6</strain>
    </source>
</reference>
<dbReference type="CDD" id="cd00198">
    <property type="entry name" value="vWFA"/>
    <property type="match status" value="1"/>
</dbReference>
<dbReference type="InterPro" id="IPR036465">
    <property type="entry name" value="vWFA_dom_sf"/>
</dbReference>
<dbReference type="InterPro" id="IPR002035">
    <property type="entry name" value="VWF_A"/>
</dbReference>
<keyword evidence="4" id="KW-0418">Kinase</keyword>
<keyword evidence="2" id="KW-0732">Signal</keyword>
<feature type="domain" description="VWFA" evidence="3">
    <location>
        <begin position="228"/>
        <end position="444"/>
    </location>
</feature>
<feature type="region of interest" description="Disordered" evidence="1">
    <location>
        <begin position="202"/>
        <end position="225"/>
    </location>
</feature>
<dbReference type="SMART" id="SM00327">
    <property type="entry name" value="VWA"/>
    <property type="match status" value="1"/>
</dbReference>
<evidence type="ECO:0000256" key="1">
    <source>
        <dbReference type="SAM" id="MobiDB-lite"/>
    </source>
</evidence>
<dbReference type="OrthoDB" id="9801841at2"/>
<comment type="caution">
    <text evidence="4">The sequence shown here is derived from an EMBL/GenBank/DDBJ whole genome shotgun (WGS) entry which is preliminary data.</text>
</comment>
<keyword evidence="4" id="KW-0808">Transferase</keyword>
<sequence>MKRILIAILTALTLLAGWTPAAHAADRTPLLMEGKKTLYQRVITHPGASLYAGQGEGSTVIQKAVRPFSVFYVYTRDGNWLEVGASTTKPDGWIKATDTTAWNQALTLLFTDRSQRQPVLFFKDHKAIMDVCQAEDLPGSLSKLRAEAKAAQQGDAPADLPILAVEPDDAQGAVSRNRFYLMPILKVDTPFEGTKLLEVASIDPGSAGDKPDSNAPKDAKDDGVPRTGIAMVIDTTISMKPYIDQSLNVVRAIFDSVAKDKLDDKVSFGIVAFRNSTKASPKLEYVTKVVSDFRDATKRDELEKALSGLEEAKASSHSFNEDSLAGVKAALDQLNWQPYANRVLLLITDAGPLPLSDANASTSLDVQELADLAASRNIRLVVAHVRTPAGKGNIDYAAKAYATLSSVPGGKSAYIPIQATDAAKGSASFAKAATGLSSALVSSVKQALAGKAPVKPQEAPAQSPEERAKQIGEELGYAMQLEYLGKKQGTRAPEVVTSWIADADLDALSAGKPVSAVSVAVLLTKNQLSDLQRQLKIIIDNAERTRKTDSRDFFQGILSASAQLARDPAAFSQKPGANLRDMGVLGEFLDDLPYKSDIMLLSEDDWYRMSVGEQTAFINRLKSRVARYEEYDRDVSNWESFGSKDPGDWVYRVPLAMLP</sequence>
<evidence type="ECO:0000256" key="2">
    <source>
        <dbReference type="SAM" id="SignalP"/>
    </source>
</evidence>